<keyword evidence="2" id="KW-0472">Membrane</keyword>
<comment type="caution">
    <text evidence="4">The sequence shown here is derived from an EMBL/GenBank/DDBJ whole genome shotgun (WGS) entry which is preliminary data.</text>
</comment>
<proteinExistence type="predicted"/>
<organism evidence="4 5">
    <name type="scientific">Nonomuraea aridisoli</name>
    <dbReference type="NCBI Taxonomy" id="2070368"/>
    <lineage>
        <taxon>Bacteria</taxon>
        <taxon>Bacillati</taxon>
        <taxon>Actinomycetota</taxon>
        <taxon>Actinomycetes</taxon>
        <taxon>Streptosporangiales</taxon>
        <taxon>Streptosporangiaceae</taxon>
        <taxon>Nonomuraea</taxon>
    </lineage>
</organism>
<feature type="compositionally biased region" description="Pro residues" evidence="1">
    <location>
        <begin position="139"/>
        <end position="155"/>
    </location>
</feature>
<dbReference type="InterPro" id="IPR007168">
    <property type="entry name" value="Phageshock_PspC_N"/>
</dbReference>
<gene>
    <name evidence="4" type="ORF">C1J01_27660</name>
</gene>
<dbReference type="AlphaFoldDB" id="A0A2W2EP23"/>
<sequence length="172" mass="18156">MGVCAGLGRHTGIDPVVFRVGFVLLLLGSGIGLFLYLAAFLLMKEPNGRPGFIEHWTRRDFDAETVMALLTAVLGFGLAINLMTVWIDTATLAVGVLLAVSLLAAHSRGVDLLALARSMPERLTRKRGAERPAASYTEAPPPAPVRSPEPGPAPPTTTVRPPEADPAPPTTA</sequence>
<evidence type="ECO:0000313" key="4">
    <source>
        <dbReference type="EMBL" id="PZG14158.1"/>
    </source>
</evidence>
<dbReference type="Proteomes" id="UP000249304">
    <property type="component" value="Unassembled WGS sequence"/>
</dbReference>
<accession>A0A2W2EP23</accession>
<evidence type="ECO:0000256" key="2">
    <source>
        <dbReference type="SAM" id="Phobius"/>
    </source>
</evidence>
<name>A0A2W2EP23_9ACTN</name>
<feature type="non-terminal residue" evidence="4">
    <location>
        <position position="172"/>
    </location>
</feature>
<feature type="transmembrane region" description="Helical" evidence="2">
    <location>
        <begin position="63"/>
        <end position="87"/>
    </location>
</feature>
<keyword evidence="2" id="KW-1133">Transmembrane helix</keyword>
<evidence type="ECO:0000259" key="3">
    <source>
        <dbReference type="Pfam" id="PF04024"/>
    </source>
</evidence>
<reference evidence="4 5" key="1">
    <citation type="submission" date="2018-01" db="EMBL/GenBank/DDBJ databases">
        <title>Draft genome sequence of Nonomuraea sp. KC333.</title>
        <authorList>
            <person name="Sahin N."/>
            <person name="Saygin H."/>
            <person name="Ay H."/>
        </authorList>
    </citation>
    <scope>NUCLEOTIDE SEQUENCE [LARGE SCALE GENOMIC DNA]</scope>
    <source>
        <strain evidence="4 5">KC333</strain>
    </source>
</reference>
<dbReference type="EMBL" id="POUD01000135">
    <property type="protein sequence ID" value="PZG14158.1"/>
    <property type="molecule type" value="Genomic_DNA"/>
</dbReference>
<keyword evidence="2" id="KW-0812">Transmembrane</keyword>
<feature type="transmembrane region" description="Helical" evidence="2">
    <location>
        <begin position="20"/>
        <end position="42"/>
    </location>
</feature>
<feature type="transmembrane region" description="Helical" evidence="2">
    <location>
        <begin position="93"/>
        <end position="116"/>
    </location>
</feature>
<feature type="domain" description="Phage shock protein PspC N-terminal" evidence="3">
    <location>
        <begin position="1"/>
        <end position="45"/>
    </location>
</feature>
<feature type="region of interest" description="Disordered" evidence="1">
    <location>
        <begin position="124"/>
        <end position="172"/>
    </location>
</feature>
<evidence type="ECO:0000256" key="1">
    <source>
        <dbReference type="SAM" id="MobiDB-lite"/>
    </source>
</evidence>
<protein>
    <recommendedName>
        <fullName evidence="3">Phage shock protein PspC N-terminal domain-containing protein</fullName>
    </recommendedName>
</protein>
<keyword evidence="5" id="KW-1185">Reference proteome</keyword>
<dbReference type="Pfam" id="PF04024">
    <property type="entry name" value="PspC"/>
    <property type="match status" value="1"/>
</dbReference>
<evidence type="ECO:0000313" key="5">
    <source>
        <dbReference type="Proteomes" id="UP000249304"/>
    </source>
</evidence>